<dbReference type="GO" id="GO:0005507">
    <property type="term" value="F:copper ion binding"/>
    <property type="evidence" value="ECO:0007669"/>
    <property type="project" value="InterPro"/>
</dbReference>
<dbReference type="InterPro" id="IPR034279">
    <property type="entry name" value="CuRO_3_CopA"/>
</dbReference>
<protein>
    <submittedName>
        <fullName evidence="7">Tat (Twin-arginine translocation) pathway signal sequence</fullName>
    </submittedName>
</protein>
<dbReference type="Pfam" id="PF10518">
    <property type="entry name" value="TAT_signal"/>
    <property type="match status" value="1"/>
</dbReference>
<reference evidence="7 8" key="1">
    <citation type="submission" date="2016-10" db="EMBL/GenBank/DDBJ databases">
        <authorList>
            <person name="de Groot N.N."/>
        </authorList>
    </citation>
    <scope>NUCLEOTIDE SEQUENCE [LARGE SCALE GENOMIC DNA]</scope>
    <source>
        <strain evidence="7 8">DSM 29439</strain>
    </source>
</reference>
<evidence type="ECO:0000256" key="1">
    <source>
        <dbReference type="ARBA" id="ARBA00022723"/>
    </source>
</evidence>
<evidence type="ECO:0000313" key="7">
    <source>
        <dbReference type="EMBL" id="SEW36388.1"/>
    </source>
</evidence>
<feature type="domain" description="Plastocyanin-like" evidence="6">
    <location>
        <begin position="50"/>
        <end position="148"/>
    </location>
</feature>
<keyword evidence="2" id="KW-0560">Oxidoreductase</keyword>
<dbReference type="SUPFAM" id="SSF49503">
    <property type="entry name" value="Cupredoxins"/>
    <property type="match status" value="3"/>
</dbReference>
<dbReference type="AlphaFoldDB" id="A0A1I0R6V8"/>
<evidence type="ECO:0000313" key="8">
    <source>
        <dbReference type="Proteomes" id="UP000199650"/>
    </source>
</evidence>
<dbReference type="InterPro" id="IPR033138">
    <property type="entry name" value="Cu_oxidase_CS"/>
</dbReference>
<evidence type="ECO:0000259" key="5">
    <source>
        <dbReference type="Pfam" id="PF07731"/>
    </source>
</evidence>
<evidence type="ECO:0000259" key="4">
    <source>
        <dbReference type="Pfam" id="PF00394"/>
    </source>
</evidence>
<evidence type="ECO:0000256" key="3">
    <source>
        <dbReference type="ARBA" id="ARBA00023008"/>
    </source>
</evidence>
<dbReference type="STRING" id="1173584.SAMN05444851_3212"/>
<proteinExistence type="predicted"/>
<dbReference type="CDD" id="cd13896">
    <property type="entry name" value="CuRO_3_CopA"/>
    <property type="match status" value="1"/>
</dbReference>
<keyword evidence="8" id="KW-1185">Reference proteome</keyword>
<dbReference type="PANTHER" id="PTHR11709">
    <property type="entry name" value="MULTI-COPPER OXIDASE"/>
    <property type="match status" value="1"/>
</dbReference>
<dbReference type="Pfam" id="PF00394">
    <property type="entry name" value="Cu-oxidase"/>
    <property type="match status" value="1"/>
</dbReference>
<dbReference type="InterPro" id="IPR011707">
    <property type="entry name" value="Cu-oxidase-like_N"/>
</dbReference>
<dbReference type="Pfam" id="PF07732">
    <property type="entry name" value="Cu-oxidase_3"/>
    <property type="match status" value="1"/>
</dbReference>
<gene>
    <name evidence="7" type="ORF">SAMN05444851_3212</name>
</gene>
<dbReference type="PROSITE" id="PS51318">
    <property type="entry name" value="TAT"/>
    <property type="match status" value="1"/>
</dbReference>
<dbReference type="CDD" id="cd13865">
    <property type="entry name" value="CuRO_1_LCC_like_3"/>
    <property type="match status" value="1"/>
</dbReference>
<dbReference type="Gene3D" id="2.60.40.420">
    <property type="entry name" value="Cupredoxins - blue copper proteins"/>
    <property type="match status" value="3"/>
</dbReference>
<dbReference type="InterPro" id="IPR001117">
    <property type="entry name" value="Cu-oxidase_2nd"/>
</dbReference>
<organism evidence="7 8">
    <name type="scientific">Aliiroseovarius sediminilitoris</name>
    <dbReference type="NCBI Taxonomy" id="1173584"/>
    <lineage>
        <taxon>Bacteria</taxon>
        <taxon>Pseudomonadati</taxon>
        <taxon>Pseudomonadota</taxon>
        <taxon>Alphaproteobacteria</taxon>
        <taxon>Rhodobacterales</taxon>
        <taxon>Paracoccaceae</taxon>
        <taxon>Aliiroseovarius</taxon>
    </lineage>
</organism>
<dbReference type="InterPro" id="IPR019546">
    <property type="entry name" value="TAT_signal_bac_arc"/>
</dbReference>
<dbReference type="PROSITE" id="PS00080">
    <property type="entry name" value="MULTICOPPER_OXIDASE2"/>
    <property type="match status" value="1"/>
</dbReference>
<dbReference type="InterPro" id="IPR045087">
    <property type="entry name" value="Cu-oxidase_fam"/>
</dbReference>
<dbReference type="RefSeq" id="WP_218142259.1">
    <property type="nucleotide sequence ID" value="NZ_FOJB01000002.1"/>
</dbReference>
<dbReference type="EMBL" id="FOJB01000002">
    <property type="protein sequence ID" value="SEW36388.1"/>
    <property type="molecule type" value="Genomic_DNA"/>
</dbReference>
<dbReference type="NCBIfam" id="TIGR01409">
    <property type="entry name" value="TAT_signal_seq"/>
    <property type="match status" value="1"/>
</dbReference>
<dbReference type="InterPro" id="IPR008972">
    <property type="entry name" value="Cupredoxin"/>
</dbReference>
<feature type="domain" description="Plastocyanin-like" evidence="4">
    <location>
        <begin position="228"/>
        <end position="333"/>
    </location>
</feature>
<dbReference type="PROSITE" id="PS00079">
    <property type="entry name" value="MULTICOPPER_OXIDASE1"/>
    <property type="match status" value="1"/>
</dbReference>
<dbReference type="InterPro" id="IPR011706">
    <property type="entry name" value="Cu-oxidase_C"/>
</dbReference>
<dbReference type="PANTHER" id="PTHR11709:SF394">
    <property type="entry name" value="FI03373P-RELATED"/>
    <property type="match status" value="1"/>
</dbReference>
<name>A0A1I0R6V8_9RHOB</name>
<dbReference type="GO" id="GO:0016491">
    <property type="term" value="F:oxidoreductase activity"/>
    <property type="evidence" value="ECO:0007669"/>
    <property type="project" value="UniProtKB-KW"/>
</dbReference>
<dbReference type="InterPro" id="IPR006311">
    <property type="entry name" value="TAT_signal"/>
</dbReference>
<keyword evidence="1" id="KW-0479">Metal-binding</keyword>
<evidence type="ECO:0000259" key="6">
    <source>
        <dbReference type="Pfam" id="PF07732"/>
    </source>
</evidence>
<dbReference type="Proteomes" id="UP000199650">
    <property type="component" value="Unassembled WGS sequence"/>
</dbReference>
<evidence type="ECO:0000256" key="2">
    <source>
        <dbReference type="ARBA" id="ARBA00023002"/>
    </source>
</evidence>
<accession>A0A1I0R6V8</accession>
<dbReference type="Pfam" id="PF07731">
    <property type="entry name" value="Cu-oxidase_2"/>
    <property type="match status" value="1"/>
</dbReference>
<sequence length="499" mass="53066">MVHISRRTLLKGAAALGGTLALPMRSSAQSTPQHTLTVGTRTLDIRGRAATVYGITNDAGETGLVLPVGAPFDVRVLNTLADPTVIHWHGLTPPVAFDGSNVSQVPIATGGMHDYLFDLKRPGTHWMHSHFGLQEAQLLAAPLIVETAEDASADRQAVTILLHDFSFTAPEEILAGLKAEPMALIGSGAAAMNMGMVRGGNGSMAGMDHSNMDMGNMQGMDGSGMTMAGMPMDLNDVGFDAFLANDRDLSDPEIVQVEKNSQVRLRIINAGSSSNFWIDTGNLPGRLVAVDGMDISPIGGTRFEIAMAQRLDIDVSIPANGGAYPILAQLEGGKDRTGIVLASASAKIDRISDTADVTAPPVLLDLERQLLATDGLKPKSADAALTIDLTGDMSSYTWGISGKSFADRDPVEVVAGQRVEITMRNQTMMSHPMHLHGHHFQVVGLGRARLSGAMRDTVLVPAMESVTIAFDANNPGEWPLHCHNMYHMAAGMMTTVEYV</sequence>
<dbReference type="InterPro" id="IPR002355">
    <property type="entry name" value="Cu_oxidase_Cu_BS"/>
</dbReference>
<keyword evidence="3" id="KW-0186">Copper</keyword>
<feature type="domain" description="Plastocyanin-like" evidence="5">
    <location>
        <begin position="386"/>
        <end position="496"/>
    </location>
</feature>